<comment type="caution">
    <text evidence="3">The sequence shown here is derived from an EMBL/GenBank/DDBJ whole genome shotgun (WGS) entry which is preliminary data.</text>
</comment>
<reference evidence="3" key="1">
    <citation type="journal article" date="2019" name="bioRxiv">
        <title>The Genome of the Zebra Mussel, Dreissena polymorpha: A Resource for Invasive Species Research.</title>
        <authorList>
            <person name="McCartney M.A."/>
            <person name="Auch B."/>
            <person name="Kono T."/>
            <person name="Mallez S."/>
            <person name="Zhang Y."/>
            <person name="Obille A."/>
            <person name="Becker A."/>
            <person name="Abrahante J.E."/>
            <person name="Garbe J."/>
            <person name="Badalamenti J.P."/>
            <person name="Herman A."/>
            <person name="Mangelson H."/>
            <person name="Liachko I."/>
            <person name="Sullivan S."/>
            <person name="Sone E.D."/>
            <person name="Koren S."/>
            <person name="Silverstein K.A.T."/>
            <person name="Beckman K.B."/>
            <person name="Gohl D.M."/>
        </authorList>
    </citation>
    <scope>NUCLEOTIDE SEQUENCE</scope>
    <source>
        <strain evidence="3">Duluth1</strain>
        <tissue evidence="3">Whole animal</tissue>
    </source>
</reference>
<organism evidence="3 4">
    <name type="scientific">Dreissena polymorpha</name>
    <name type="common">Zebra mussel</name>
    <name type="synonym">Mytilus polymorpha</name>
    <dbReference type="NCBI Taxonomy" id="45954"/>
    <lineage>
        <taxon>Eukaryota</taxon>
        <taxon>Metazoa</taxon>
        <taxon>Spiralia</taxon>
        <taxon>Lophotrochozoa</taxon>
        <taxon>Mollusca</taxon>
        <taxon>Bivalvia</taxon>
        <taxon>Autobranchia</taxon>
        <taxon>Heteroconchia</taxon>
        <taxon>Euheterodonta</taxon>
        <taxon>Imparidentia</taxon>
        <taxon>Neoheterodontei</taxon>
        <taxon>Myida</taxon>
        <taxon>Dreissenoidea</taxon>
        <taxon>Dreissenidae</taxon>
        <taxon>Dreissena</taxon>
    </lineage>
</organism>
<sequence length="169" mass="18791">MVQEVTARSRILCIGKCQDVPHCLLVTYAADTGLCRLYRDGNTLDCSSQNDMFIDAYRKKKVPQLKAFNIKKSWIFAQEYCIGQGGRLAVATGNTTLSDLSQMVPGEIFWVGGRKLSVGWTWLSGEFMSSDPSTNGHVTGPCLLYVFNGLHDHECDGDDYDGNFVCELF</sequence>
<feature type="domain" description="Apple" evidence="1">
    <location>
        <begin position="3"/>
        <end position="42"/>
    </location>
</feature>
<dbReference type="Pfam" id="PF00059">
    <property type="entry name" value="Lectin_C"/>
    <property type="match status" value="1"/>
</dbReference>
<accession>A0A9D4C020</accession>
<dbReference type="Pfam" id="PF00024">
    <property type="entry name" value="PAN_1"/>
    <property type="match status" value="1"/>
</dbReference>
<evidence type="ECO:0000313" key="4">
    <source>
        <dbReference type="Proteomes" id="UP000828390"/>
    </source>
</evidence>
<dbReference type="CDD" id="cd00037">
    <property type="entry name" value="CLECT"/>
    <property type="match status" value="1"/>
</dbReference>
<proteinExistence type="predicted"/>
<evidence type="ECO:0000313" key="3">
    <source>
        <dbReference type="EMBL" id="KAH3714720.1"/>
    </source>
</evidence>
<dbReference type="InterPro" id="IPR016186">
    <property type="entry name" value="C-type_lectin-like/link_sf"/>
</dbReference>
<dbReference type="Proteomes" id="UP000828390">
    <property type="component" value="Unassembled WGS sequence"/>
</dbReference>
<reference evidence="3" key="2">
    <citation type="submission" date="2020-11" db="EMBL/GenBank/DDBJ databases">
        <authorList>
            <person name="McCartney M.A."/>
            <person name="Auch B."/>
            <person name="Kono T."/>
            <person name="Mallez S."/>
            <person name="Becker A."/>
            <person name="Gohl D.M."/>
            <person name="Silverstein K.A.T."/>
            <person name="Koren S."/>
            <person name="Bechman K.B."/>
            <person name="Herman A."/>
            <person name="Abrahante J.E."/>
            <person name="Garbe J."/>
        </authorList>
    </citation>
    <scope>NUCLEOTIDE SEQUENCE</scope>
    <source>
        <strain evidence="3">Duluth1</strain>
        <tissue evidence="3">Whole animal</tissue>
    </source>
</reference>
<dbReference type="InterPro" id="IPR001304">
    <property type="entry name" value="C-type_lectin-like"/>
</dbReference>
<evidence type="ECO:0000259" key="1">
    <source>
        <dbReference type="Pfam" id="PF00024"/>
    </source>
</evidence>
<feature type="domain" description="C-type lectin" evidence="2">
    <location>
        <begin position="71"/>
        <end position="167"/>
    </location>
</feature>
<dbReference type="SUPFAM" id="SSF56436">
    <property type="entry name" value="C-type lectin-like"/>
    <property type="match status" value="1"/>
</dbReference>
<dbReference type="EMBL" id="JAIWYP010000013">
    <property type="protein sequence ID" value="KAH3714720.1"/>
    <property type="molecule type" value="Genomic_DNA"/>
</dbReference>
<dbReference type="InterPro" id="IPR016187">
    <property type="entry name" value="CTDL_fold"/>
</dbReference>
<dbReference type="Gene3D" id="3.10.100.10">
    <property type="entry name" value="Mannose-Binding Protein A, subunit A"/>
    <property type="match status" value="1"/>
</dbReference>
<evidence type="ECO:0008006" key="5">
    <source>
        <dbReference type="Google" id="ProtNLM"/>
    </source>
</evidence>
<gene>
    <name evidence="3" type="ORF">DPMN_057418</name>
</gene>
<protein>
    <recommendedName>
        <fullName evidence="5">C-type lectin domain-containing protein</fullName>
    </recommendedName>
</protein>
<dbReference type="AlphaFoldDB" id="A0A9D4C020"/>
<name>A0A9D4C020_DREPO</name>
<keyword evidence="4" id="KW-1185">Reference proteome</keyword>
<evidence type="ECO:0000259" key="2">
    <source>
        <dbReference type="Pfam" id="PF00059"/>
    </source>
</evidence>
<dbReference type="InterPro" id="IPR003609">
    <property type="entry name" value="Pan_app"/>
</dbReference>